<protein>
    <recommendedName>
        <fullName evidence="3">FMN phosphatase YigB, HAD superfamily</fullName>
    </recommendedName>
</protein>
<dbReference type="EMBL" id="BMMZ01000001">
    <property type="protein sequence ID" value="GGL47285.1"/>
    <property type="molecule type" value="Genomic_DNA"/>
</dbReference>
<dbReference type="AlphaFoldDB" id="A0A917W0G8"/>
<dbReference type="Proteomes" id="UP000613840">
    <property type="component" value="Unassembled WGS sequence"/>
</dbReference>
<dbReference type="InterPro" id="IPR036412">
    <property type="entry name" value="HAD-like_sf"/>
</dbReference>
<evidence type="ECO:0008006" key="3">
    <source>
        <dbReference type="Google" id="ProtNLM"/>
    </source>
</evidence>
<organism evidence="1 2">
    <name type="scientific">Microlunatus endophyticus</name>
    <dbReference type="NCBI Taxonomy" id="1716077"/>
    <lineage>
        <taxon>Bacteria</taxon>
        <taxon>Bacillati</taxon>
        <taxon>Actinomycetota</taxon>
        <taxon>Actinomycetes</taxon>
        <taxon>Propionibacteriales</taxon>
        <taxon>Propionibacteriaceae</taxon>
        <taxon>Microlunatus</taxon>
    </lineage>
</organism>
<evidence type="ECO:0000313" key="2">
    <source>
        <dbReference type="Proteomes" id="UP000613840"/>
    </source>
</evidence>
<sequence>MSEVAVGSVRPVLMLDFDGTVSLGDGPVLAYADEAFAQLPAPLRAAAGEQLRRFLGGDPELVRRYADGYGCVRDLTAGRLTSDQLSAAYLASRRRLAVDDLGSYPAPGVADLLTAIGDRATTVLLTNSPAVGVVESLERFGLAGLLDQVVVSAHKPHRMAEHVDALTAGRPPETLISVGDHWTNDLAIPLECGCATAHVSSAPAADQPSHAWGPDLAALAPAILDWAEDPAGFVASRRPVAVSR</sequence>
<accession>A0A917W0G8</accession>
<keyword evidence="2" id="KW-1185">Reference proteome</keyword>
<comment type="caution">
    <text evidence="1">The sequence shown here is derived from an EMBL/GenBank/DDBJ whole genome shotgun (WGS) entry which is preliminary data.</text>
</comment>
<name>A0A917W0G8_9ACTN</name>
<dbReference type="Gene3D" id="3.40.50.1000">
    <property type="entry name" value="HAD superfamily/HAD-like"/>
    <property type="match status" value="1"/>
</dbReference>
<reference evidence="1" key="1">
    <citation type="journal article" date="2014" name="Int. J. Syst. Evol. Microbiol.">
        <title>Complete genome sequence of Corynebacterium casei LMG S-19264T (=DSM 44701T), isolated from a smear-ripened cheese.</title>
        <authorList>
            <consortium name="US DOE Joint Genome Institute (JGI-PGF)"/>
            <person name="Walter F."/>
            <person name="Albersmeier A."/>
            <person name="Kalinowski J."/>
            <person name="Ruckert C."/>
        </authorList>
    </citation>
    <scope>NUCLEOTIDE SEQUENCE</scope>
    <source>
        <strain evidence="1">CGMCC 4.7306</strain>
    </source>
</reference>
<reference evidence="1" key="2">
    <citation type="submission" date="2020-09" db="EMBL/GenBank/DDBJ databases">
        <authorList>
            <person name="Sun Q."/>
            <person name="Zhou Y."/>
        </authorList>
    </citation>
    <scope>NUCLEOTIDE SEQUENCE</scope>
    <source>
        <strain evidence="1">CGMCC 4.7306</strain>
    </source>
</reference>
<dbReference type="SUPFAM" id="SSF56784">
    <property type="entry name" value="HAD-like"/>
    <property type="match status" value="1"/>
</dbReference>
<proteinExistence type="predicted"/>
<dbReference type="InterPro" id="IPR023214">
    <property type="entry name" value="HAD_sf"/>
</dbReference>
<gene>
    <name evidence="1" type="ORF">GCM10011575_01360</name>
</gene>
<evidence type="ECO:0000313" key="1">
    <source>
        <dbReference type="EMBL" id="GGL47285.1"/>
    </source>
</evidence>